<dbReference type="AlphaFoldDB" id="A0A259TVC9"/>
<evidence type="ECO:0000256" key="13">
    <source>
        <dbReference type="ARBA" id="ARBA00022842"/>
    </source>
</evidence>
<keyword evidence="15" id="KW-0699">rRNA-binding</keyword>
<evidence type="ECO:0000256" key="8">
    <source>
        <dbReference type="ARBA" id="ARBA00022694"/>
    </source>
</evidence>
<sequence length="316" mass="34139">MDGTPRRGTRLFRSWTGAARTALTGALRVPAKPLRRGLDRFRQRPGSSVGEVSPLGVQREDVERLVGGPIGSLDLYEHALRHRSIFRGQPTDGTESNERLEFLGDAILGAVVAERLYRRFPDHDEGFLTRTRANLVNGKTLATFATAIGLAPLVLISDNMEASGGRTNATILADAFEAVVGAIYIDKGFTAARTFVHDVLDRCVDLNAAAEQRTNFKSQLLEFVQARALGQPTYDVIAEEGPSHDRQFTVEAVVDEVPRGRGTARSKKQAEQHAAREALTTLRASLNTSGDGAAGTPAPTPEGDAPSKMIGRPEDN</sequence>
<evidence type="ECO:0000259" key="18">
    <source>
        <dbReference type="PROSITE" id="PS50142"/>
    </source>
</evidence>
<dbReference type="Gene3D" id="3.30.160.20">
    <property type="match status" value="1"/>
</dbReference>
<feature type="domain" description="RNase III" evidence="18">
    <location>
        <begin position="59"/>
        <end position="188"/>
    </location>
</feature>
<dbReference type="InterPro" id="IPR000999">
    <property type="entry name" value="RNase_III_dom"/>
</dbReference>
<keyword evidence="13 15" id="KW-0460">Magnesium</keyword>
<dbReference type="CDD" id="cd00593">
    <property type="entry name" value="RIBOc"/>
    <property type="match status" value="1"/>
</dbReference>
<dbReference type="GO" id="GO:0046872">
    <property type="term" value="F:metal ion binding"/>
    <property type="evidence" value="ECO:0007669"/>
    <property type="project" value="UniProtKB-KW"/>
</dbReference>
<evidence type="ECO:0000259" key="17">
    <source>
        <dbReference type="PROSITE" id="PS50137"/>
    </source>
</evidence>
<dbReference type="GO" id="GO:0004525">
    <property type="term" value="F:ribonuclease III activity"/>
    <property type="evidence" value="ECO:0007669"/>
    <property type="project" value="UniProtKB-UniRule"/>
</dbReference>
<dbReference type="Gene3D" id="1.10.1520.10">
    <property type="entry name" value="Ribonuclease III domain"/>
    <property type="match status" value="1"/>
</dbReference>
<comment type="similarity">
    <text evidence="3">Belongs to the ribonuclease III family.</text>
</comment>
<dbReference type="HAMAP" id="MF_00104">
    <property type="entry name" value="RNase_III"/>
    <property type="match status" value="1"/>
</dbReference>
<dbReference type="PANTHER" id="PTHR11207">
    <property type="entry name" value="RIBONUCLEASE III"/>
    <property type="match status" value="1"/>
</dbReference>
<feature type="domain" description="DRBM" evidence="17">
    <location>
        <begin position="215"/>
        <end position="284"/>
    </location>
</feature>
<comment type="subcellular location">
    <subcellularLocation>
        <location evidence="2 15">Cytoplasm</location>
    </subcellularLocation>
</comment>
<comment type="function">
    <text evidence="15">Digests double-stranded RNA. Involved in the processing of primary rRNA transcript to yield the immediate precursors to the large and small rRNAs (23S and 16S). Processes some mRNAs, and tRNAs when they are encoded in the rRNA operon. Processes pre-crRNA and tracrRNA of type II CRISPR loci if present in the organism.</text>
</comment>
<dbReference type="GO" id="GO:0006364">
    <property type="term" value="P:rRNA processing"/>
    <property type="evidence" value="ECO:0007669"/>
    <property type="project" value="UniProtKB-UniRule"/>
</dbReference>
<dbReference type="PROSITE" id="PS50142">
    <property type="entry name" value="RNASE_3_2"/>
    <property type="match status" value="1"/>
</dbReference>
<dbReference type="SMART" id="SM00358">
    <property type="entry name" value="DSRM"/>
    <property type="match status" value="1"/>
</dbReference>
<feature type="binding site" evidence="15">
    <location>
        <position position="101"/>
    </location>
    <ligand>
        <name>Mg(2+)</name>
        <dbReference type="ChEBI" id="CHEBI:18420"/>
    </ligand>
</feature>
<accession>A0A259TVC9</accession>
<evidence type="ECO:0000256" key="1">
    <source>
        <dbReference type="ARBA" id="ARBA00000109"/>
    </source>
</evidence>
<evidence type="ECO:0000256" key="5">
    <source>
        <dbReference type="ARBA" id="ARBA00022490"/>
    </source>
</evidence>
<dbReference type="FunFam" id="1.10.1520.10:FF:000001">
    <property type="entry name" value="Ribonuclease 3"/>
    <property type="match status" value="1"/>
</dbReference>
<dbReference type="EMBL" id="MQWB01000001">
    <property type="protein sequence ID" value="OZC01534.1"/>
    <property type="molecule type" value="Genomic_DNA"/>
</dbReference>
<evidence type="ECO:0000256" key="14">
    <source>
        <dbReference type="ARBA" id="ARBA00022884"/>
    </source>
</evidence>
<dbReference type="GO" id="GO:0008033">
    <property type="term" value="P:tRNA processing"/>
    <property type="evidence" value="ECO:0007669"/>
    <property type="project" value="UniProtKB-KW"/>
</dbReference>
<feature type="active site" evidence="15">
    <location>
        <position position="177"/>
    </location>
</feature>
<dbReference type="InParanoid" id="A0A259TVC9"/>
<dbReference type="PANTHER" id="PTHR11207:SF0">
    <property type="entry name" value="RIBONUCLEASE 3"/>
    <property type="match status" value="1"/>
</dbReference>
<protein>
    <recommendedName>
        <fullName evidence="15">Ribonuclease 3</fullName>
        <ecNumber evidence="15">3.1.26.3</ecNumber>
    </recommendedName>
    <alternativeName>
        <fullName evidence="15">Ribonuclease III</fullName>
        <shortName evidence="15">RNase III</shortName>
    </alternativeName>
</protein>
<keyword evidence="6 15" id="KW-0698">rRNA processing</keyword>
<dbReference type="RefSeq" id="WP_218827491.1">
    <property type="nucleotide sequence ID" value="NZ_MQWB01000001.1"/>
</dbReference>
<gene>
    <name evidence="15" type="primary">rnc</name>
    <name evidence="19" type="ORF">BSZ36_00155</name>
</gene>
<evidence type="ECO:0000313" key="20">
    <source>
        <dbReference type="Proteomes" id="UP000216446"/>
    </source>
</evidence>
<comment type="catalytic activity">
    <reaction evidence="1 15">
        <text>Endonucleolytic cleavage to 5'-phosphomonoester.</text>
        <dbReference type="EC" id="3.1.26.3"/>
    </reaction>
</comment>
<dbReference type="SUPFAM" id="SSF54768">
    <property type="entry name" value="dsRNA-binding domain-like"/>
    <property type="match status" value="1"/>
</dbReference>
<dbReference type="Proteomes" id="UP000216446">
    <property type="component" value="Unassembled WGS sequence"/>
</dbReference>
<evidence type="ECO:0000256" key="16">
    <source>
        <dbReference type="SAM" id="MobiDB-lite"/>
    </source>
</evidence>
<dbReference type="PROSITE" id="PS00517">
    <property type="entry name" value="RNASE_3_1"/>
    <property type="match status" value="1"/>
</dbReference>
<keyword evidence="5 15" id="KW-0963">Cytoplasm</keyword>
<evidence type="ECO:0000256" key="11">
    <source>
        <dbReference type="ARBA" id="ARBA00022759"/>
    </source>
</evidence>
<keyword evidence="8 15" id="KW-0819">tRNA processing</keyword>
<keyword evidence="9 15" id="KW-0540">Nuclease</keyword>
<keyword evidence="14 15" id="KW-0694">RNA-binding</keyword>
<feature type="binding site" evidence="15">
    <location>
        <position position="177"/>
    </location>
    <ligand>
        <name>Mg(2+)</name>
        <dbReference type="ChEBI" id="CHEBI:18420"/>
    </ligand>
</feature>
<evidence type="ECO:0000256" key="9">
    <source>
        <dbReference type="ARBA" id="ARBA00022722"/>
    </source>
</evidence>
<dbReference type="GO" id="GO:0042802">
    <property type="term" value="F:identical protein binding"/>
    <property type="evidence" value="ECO:0007669"/>
    <property type="project" value="UniProtKB-ARBA"/>
</dbReference>
<proteinExistence type="inferred from homology"/>
<evidence type="ECO:0000256" key="10">
    <source>
        <dbReference type="ARBA" id="ARBA00022723"/>
    </source>
</evidence>
<feature type="binding site" evidence="15">
    <location>
        <position position="174"/>
    </location>
    <ligand>
        <name>Mg(2+)</name>
        <dbReference type="ChEBI" id="CHEBI:18420"/>
    </ligand>
</feature>
<evidence type="ECO:0000256" key="2">
    <source>
        <dbReference type="ARBA" id="ARBA00004496"/>
    </source>
</evidence>
<comment type="caution">
    <text evidence="19">The sequence shown here is derived from an EMBL/GenBank/DDBJ whole genome shotgun (WGS) entry which is preliminary data.</text>
</comment>
<dbReference type="Pfam" id="PF14622">
    <property type="entry name" value="Ribonucleas_3_3"/>
    <property type="match status" value="1"/>
</dbReference>
<dbReference type="FunCoup" id="A0A259TVC9">
    <property type="interactions" value="428"/>
</dbReference>
<keyword evidence="20" id="KW-1185">Reference proteome</keyword>
<evidence type="ECO:0000256" key="15">
    <source>
        <dbReference type="HAMAP-Rule" id="MF_00104"/>
    </source>
</evidence>
<dbReference type="Pfam" id="PF00035">
    <property type="entry name" value="dsrm"/>
    <property type="match status" value="1"/>
</dbReference>
<evidence type="ECO:0000256" key="4">
    <source>
        <dbReference type="ARBA" id="ARBA00011738"/>
    </source>
</evidence>
<dbReference type="SUPFAM" id="SSF69065">
    <property type="entry name" value="RNase III domain-like"/>
    <property type="match status" value="1"/>
</dbReference>
<keyword evidence="7 15" id="KW-0507">mRNA processing</keyword>
<dbReference type="NCBIfam" id="TIGR02191">
    <property type="entry name" value="RNaseIII"/>
    <property type="match status" value="1"/>
</dbReference>
<comment type="subunit">
    <text evidence="4 15">Homodimer.</text>
</comment>
<dbReference type="GO" id="GO:0006397">
    <property type="term" value="P:mRNA processing"/>
    <property type="evidence" value="ECO:0007669"/>
    <property type="project" value="UniProtKB-UniRule"/>
</dbReference>
<dbReference type="CDD" id="cd10845">
    <property type="entry name" value="DSRM_RNAse_III_family"/>
    <property type="match status" value="1"/>
</dbReference>
<feature type="active site" evidence="15">
    <location>
        <position position="105"/>
    </location>
</feature>
<dbReference type="FunFam" id="3.30.160.20:FF:000003">
    <property type="entry name" value="Ribonuclease 3"/>
    <property type="match status" value="1"/>
</dbReference>
<dbReference type="GO" id="GO:0003725">
    <property type="term" value="F:double-stranded RNA binding"/>
    <property type="evidence" value="ECO:0007669"/>
    <property type="project" value="TreeGrafter"/>
</dbReference>
<evidence type="ECO:0000256" key="7">
    <source>
        <dbReference type="ARBA" id="ARBA00022664"/>
    </source>
</evidence>
<evidence type="ECO:0000256" key="3">
    <source>
        <dbReference type="ARBA" id="ARBA00010183"/>
    </source>
</evidence>
<organism evidence="19 20">
    <name type="scientific">Rubricoccus marinus</name>
    <dbReference type="NCBI Taxonomy" id="716817"/>
    <lineage>
        <taxon>Bacteria</taxon>
        <taxon>Pseudomonadati</taxon>
        <taxon>Rhodothermota</taxon>
        <taxon>Rhodothermia</taxon>
        <taxon>Rhodothermales</taxon>
        <taxon>Rubricoccaceae</taxon>
        <taxon>Rubricoccus</taxon>
    </lineage>
</organism>
<keyword evidence="10 15" id="KW-0479">Metal-binding</keyword>
<dbReference type="InterPro" id="IPR036389">
    <property type="entry name" value="RNase_III_sf"/>
</dbReference>
<comment type="cofactor">
    <cofactor evidence="15">
        <name>Mg(2+)</name>
        <dbReference type="ChEBI" id="CHEBI:18420"/>
    </cofactor>
</comment>
<dbReference type="GO" id="GO:0019843">
    <property type="term" value="F:rRNA binding"/>
    <property type="evidence" value="ECO:0007669"/>
    <property type="project" value="UniProtKB-KW"/>
</dbReference>
<evidence type="ECO:0000256" key="12">
    <source>
        <dbReference type="ARBA" id="ARBA00022801"/>
    </source>
</evidence>
<dbReference type="InterPro" id="IPR014720">
    <property type="entry name" value="dsRBD_dom"/>
</dbReference>
<evidence type="ECO:0000313" key="19">
    <source>
        <dbReference type="EMBL" id="OZC01534.1"/>
    </source>
</evidence>
<dbReference type="InterPro" id="IPR011907">
    <property type="entry name" value="RNase_III"/>
</dbReference>
<dbReference type="SMART" id="SM00535">
    <property type="entry name" value="RIBOc"/>
    <property type="match status" value="1"/>
</dbReference>
<feature type="region of interest" description="Disordered" evidence="16">
    <location>
        <begin position="257"/>
        <end position="316"/>
    </location>
</feature>
<keyword evidence="11 15" id="KW-0255">Endonuclease</keyword>
<dbReference type="EC" id="3.1.26.3" evidence="15"/>
<keyword evidence="12 15" id="KW-0378">Hydrolase</keyword>
<name>A0A259TVC9_9BACT</name>
<reference evidence="19 20" key="1">
    <citation type="submission" date="2016-11" db="EMBL/GenBank/DDBJ databases">
        <title>Study of marine rhodopsin-containing bacteria.</title>
        <authorList>
            <person name="Yoshizawa S."/>
            <person name="Kumagai Y."/>
            <person name="Kogure K."/>
        </authorList>
    </citation>
    <scope>NUCLEOTIDE SEQUENCE [LARGE SCALE GENOMIC DNA]</scope>
    <source>
        <strain evidence="19 20">SG-29</strain>
    </source>
</reference>
<dbReference type="PROSITE" id="PS50137">
    <property type="entry name" value="DS_RBD"/>
    <property type="match status" value="1"/>
</dbReference>
<evidence type="ECO:0000256" key="6">
    <source>
        <dbReference type="ARBA" id="ARBA00022552"/>
    </source>
</evidence>
<dbReference type="GO" id="GO:0005737">
    <property type="term" value="C:cytoplasm"/>
    <property type="evidence" value="ECO:0007669"/>
    <property type="project" value="UniProtKB-SubCell"/>
</dbReference>
<dbReference type="GO" id="GO:0010468">
    <property type="term" value="P:regulation of gene expression"/>
    <property type="evidence" value="ECO:0007669"/>
    <property type="project" value="TreeGrafter"/>
</dbReference>